<evidence type="ECO:0000256" key="1">
    <source>
        <dbReference type="ARBA" id="ARBA00001971"/>
    </source>
</evidence>
<dbReference type="InterPro" id="IPR002401">
    <property type="entry name" value="Cyt_P450_E_grp-I"/>
</dbReference>
<dbReference type="GO" id="GO:0020037">
    <property type="term" value="F:heme binding"/>
    <property type="evidence" value="ECO:0007669"/>
    <property type="project" value="InterPro"/>
</dbReference>
<dbReference type="Proteomes" id="UP000747399">
    <property type="component" value="Unassembled WGS sequence"/>
</dbReference>
<dbReference type="InterPro" id="IPR017972">
    <property type="entry name" value="Cyt_P450_CS"/>
</dbReference>
<evidence type="ECO:0000256" key="2">
    <source>
        <dbReference type="ARBA" id="ARBA00010617"/>
    </source>
</evidence>
<comment type="cofactor">
    <cofactor evidence="1 3">
        <name>heme</name>
        <dbReference type="ChEBI" id="CHEBI:30413"/>
    </cofactor>
</comment>
<reference evidence="6" key="1">
    <citation type="journal article" date="2021" name="Proc. Natl. Acad. Sci. U.S.A.">
        <title>Three genomes in the algal genus Volvox reveal the fate of a haploid sex-determining region after a transition to homothallism.</title>
        <authorList>
            <person name="Yamamoto K."/>
            <person name="Hamaji T."/>
            <person name="Kawai-Toyooka H."/>
            <person name="Matsuzaki R."/>
            <person name="Takahashi F."/>
            <person name="Nishimura Y."/>
            <person name="Kawachi M."/>
            <person name="Noguchi H."/>
            <person name="Minakuchi Y."/>
            <person name="Umen J.G."/>
            <person name="Toyoda A."/>
            <person name="Nozaki H."/>
        </authorList>
    </citation>
    <scope>NUCLEOTIDE SEQUENCE</scope>
    <source>
        <strain evidence="6">NIES-3780</strain>
    </source>
</reference>
<evidence type="ECO:0000256" key="4">
    <source>
        <dbReference type="RuleBase" id="RU000461"/>
    </source>
</evidence>
<dbReference type="InterPro" id="IPR036396">
    <property type="entry name" value="Cyt_P450_sf"/>
</dbReference>
<keyword evidence="3 4" id="KW-0408">Iron</keyword>
<dbReference type="Pfam" id="PF00067">
    <property type="entry name" value="p450"/>
    <property type="match status" value="1"/>
</dbReference>
<dbReference type="AlphaFoldDB" id="A0A8J4BQR5"/>
<dbReference type="PANTHER" id="PTHR24305">
    <property type="entry name" value="CYTOCHROME P450"/>
    <property type="match status" value="1"/>
</dbReference>
<dbReference type="PANTHER" id="PTHR24305:SF166">
    <property type="entry name" value="CYTOCHROME P450 12A4, MITOCHONDRIAL-RELATED"/>
    <property type="match status" value="1"/>
</dbReference>
<keyword evidence="3 4" id="KW-0479">Metal-binding</keyword>
<feature type="region of interest" description="Disordered" evidence="5">
    <location>
        <begin position="100"/>
        <end position="129"/>
    </location>
</feature>
<dbReference type="InterPro" id="IPR001128">
    <property type="entry name" value="Cyt_P450"/>
</dbReference>
<gene>
    <name evidence="6" type="ORF">Vafri_19570</name>
</gene>
<sequence>MIQSASFPCGLQPSTMTCKTPGKLCRSWVPQRVGRNEPDLVGPGPSSKARQTFRARQCSRRCIRHGTYVATVRRANPPYIHHAATLSAANVPAVGFSSTASPPSLGESRISAAATTPTSSRSSTLPAGTGASADSVRLGLWLSLLQASVEQFAAATASAAAAATGAAVRLQRLSQPPPLNFPAGPPGDQTLALLSDPLSFLSSTTKQYGQLVGLMLGGERVVLATSREAARVVLLEQAGSVYVKEGTAFFPGSSLAGNGLLVSDGAVWQRQRRLSNPAFRRTAVEAYSSAMVAATRNMLDSQWDSGGYRDVYMDFNELTLRVTLEALFGFSAGEQQSSSPSPSSPAAHMAPSQSPSTSSEEAQQIVAAVEKAFMFFTQRAATGFVIPEWLPTWDNLEFAAAVQQLDRVVYGMIARRREELSALHGSVEAAVVAATDAAVASAAPTLPSDLLTSLLLSRDEDGSGMSDQALRDELMTLLVAGQETSAILLGWAAALLAAHPEVQERAAAEVAEVCGRDAPPTATSVRHMPYLESIVLETLRLYSPAYMVGRCARVDAALGPYSLPSGTTVLVSPYIMHRDAAVWDSPDAFLPERWRELQDREGYQGYMSLMSNLGPNGAYLPFGGGPRNCIGTGFAMMEAMLVLGAVLQRYRLMLTLPAPQSLPGPARAAETNSGLPASFPKPKPLLTLRPESVVLWVARR</sequence>
<keyword evidence="3 4" id="KW-0349">Heme</keyword>
<protein>
    <recommendedName>
        <fullName evidence="8">Cytochrome P450</fullName>
    </recommendedName>
</protein>
<evidence type="ECO:0008006" key="8">
    <source>
        <dbReference type="Google" id="ProtNLM"/>
    </source>
</evidence>
<proteinExistence type="inferred from homology"/>
<feature type="region of interest" description="Disordered" evidence="5">
    <location>
        <begin position="333"/>
        <end position="361"/>
    </location>
</feature>
<organism evidence="6 7">
    <name type="scientific">Volvox africanus</name>
    <dbReference type="NCBI Taxonomy" id="51714"/>
    <lineage>
        <taxon>Eukaryota</taxon>
        <taxon>Viridiplantae</taxon>
        <taxon>Chlorophyta</taxon>
        <taxon>core chlorophytes</taxon>
        <taxon>Chlorophyceae</taxon>
        <taxon>CS clade</taxon>
        <taxon>Chlamydomonadales</taxon>
        <taxon>Volvocaceae</taxon>
        <taxon>Volvox</taxon>
    </lineage>
</organism>
<dbReference type="PRINTS" id="PR00385">
    <property type="entry name" value="P450"/>
</dbReference>
<dbReference type="SUPFAM" id="SSF48264">
    <property type="entry name" value="Cytochrome P450"/>
    <property type="match status" value="1"/>
</dbReference>
<dbReference type="GO" id="GO:0005506">
    <property type="term" value="F:iron ion binding"/>
    <property type="evidence" value="ECO:0007669"/>
    <property type="project" value="InterPro"/>
</dbReference>
<feature type="binding site" description="axial binding residue" evidence="3">
    <location>
        <position position="629"/>
    </location>
    <ligand>
        <name>heme</name>
        <dbReference type="ChEBI" id="CHEBI:30413"/>
    </ligand>
    <ligandPart>
        <name>Fe</name>
        <dbReference type="ChEBI" id="CHEBI:18248"/>
    </ligandPart>
</feature>
<dbReference type="EMBL" id="BNCO01000079">
    <property type="protein sequence ID" value="GIL65946.1"/>
    <property type="molecule type" value="Genomic_DNA"/>
</dbReference>
<comment type="similarity">
    <text evidence="2 4">Belongs to the cytochrome P450 family.</text>
</comment>
<evidence type="ECO:0000256" key="5">
    <source>
        <dbReference type="SAM" id="MobiDB-lite"/>
    </source>
</evidence>
<evidence type="ECO:0000313" key="6">
    <source>
        <dbReference type="EMBL" id="GIL65946.1"/>
    </source>
</evidence>
<keyword evidence="4" id="KW-0503">Monooxygenase</keyword>
<comment type="caution">
    <text evidence="6">The sequence shown here is derived from an EMBL/GenBank/DDBJ whole genome shotgun (WGS) entry which is preliminary data.</text>
</comment>
<keyword evidence="4" id="KW-0560">Oxidoreductase</keyword>
<dbReference type="GO" id="GO:0016705">
    <property type="term" value="F:oxidoreductase activity, acting on paired donors, with incorporation or reduction of molecular oxygen"/>
    <property type="evidence" value="ECO:0007669"/>
    <property type="project" value="InterPro"/>
</dbReference>
<dbReference type="Gene3D" id="1.10.630.10">
    <property type="entry name" value="Cytochrome P450"/>
    <property type="match status" value="1"/>
</dbReference>
<accession>A0A8J4BQR5</accession>
<evidence type="ECO:0000256" key="3">
    <source>
        <dbReference type="PIRSR" id="PIRSR602401-1"/>
    </source>
</evidence>
<feature type="compositionally biased region" description="Low complexity" evidence="5">
    <location>
        <begin position="335"/>
        <end position="356"/>
    </location>
</feature>
<evidence type="ECO:0000313" key="7">
    <source>
        <dbReference type="Proteomes" id="UP000747399"/>
    </source>
</evidence>
<keyword evidence="7" id="KW-1185">Reference proteome</keyword>
<dbReference type="InterPro" id="IPR050121">
    <property type="entry name" value="Cytochrome_P450_monoxygenase"/>
</dbReference>
<feature type="compositionally biased region" description="Low complexity" evidence="5">
    <location>
        <begin position="108"/>
        <end position="127"/>
    </location>
</feature>
<dbReference type="PROSITE" id="PS00086">
    <property type="entry name" value="CYTOCHROME_P450"/>
    <property type="match status" value="1"/>
</dbReference>
<dbReference type="GO" id="GO:0004497">
    <property type="term" value="F:monooxygenase activity"/>
    <property type="evidence" value="ECO:0007669"/>
    <property type="project" value="UniProtKB-KW"/>
</dbReference>
<name>A0A8J4BQR5_9CHLO</name>
<dbReference type="PRINTS" id="PR00463">
    <property type="entry name" value="EP450I"/>
</dbReference>